<dbReference type="Pfam" id="PF01326">
    <property type="entry name" value="PPDK_N"/>
    <property type="match status" value="1"/>
</dbReference>
<evidence type="ECO:0000256" key="13">
    <source>
        <dbReference type="ARBA" id="ARBA00033470"/>
    </source>
</evidence>
<evidence type="ECO:0000256" key="10">
    <source>
        <dbReference type="ARBA" id="ARBA00022777"/>
    </source>
</evidence>
<keyword evidence="8" id="KW-0479">Metal-binding</keyword>
<feature type="domain" description="PEP-utilising enzyme mobile" evidence="16">
    <location>
        <begin position="467"/>
        <end position="536"/>
    </location>
</feature>
<feature type="region of interest" description="Disordered" evidence="15">
    <location>
        <begin position="345"/>
        <end position="372"/>
    </location>
</feature>
<gene>
    <name evidence="18" type="ORF">HP555_12060</name>
</gene>
<dbReference type="Pfam" id="PF00391">
    <property type="entry name" value="PEP-utilizers"/>
    <property type="match status" value="1"/>
</dbReference>
<evidence type="ECO:0000256" key="14">
    <source>
        <dbReference type="ARBA" id="ARBA00047700"/>
    </source>
</evidence>
<dbReference type="PANTHER" id="PTHR43030:SF1">
    <property type="entry name" value="PHOSPHOENOLPYRUVATE SYNTHASE"/>
    <property type="match status" value="1"/>
</dbReference>
<evidence type="ECO:0000256" key="6">
    <source>
        <dbReference type="ARBA" id="ARBA00021623"/>
    </source>
</evidence>
<evidence type="ECO:0000256" key="2">
    <source>
        <dbReference type="ARBA" id="ARBA00002988"/>
    </source>
</evidence>
<comment type="pathway">
    <text evidence="3">Carbohydrate biosynthesis; gluconeogenesis.</text>
</comment>
<accession>A0A7T5VF02</accession>
<reference evidence="18 19" key="1">
    <citation type="submission" date="2020-05" db="EMBL/GenBank/DDBJ databases">
        <title>Complete genome of Desulfobulbus oligotrophicus.</title>
        <authorList>
            <person name="Podar M."/>
        </authorList>
    </citation>
    <scope>NUCLEOTIDE SEQUENCE [LARGE SCALE GENOMIC DNA]</scope>
    <source>
        <strain evidence="18 19">Prop6</strain>
    </source>
</reference>
<name>A0A7T5VF02_9BACT</name>
<proteinExistence type="inferred from homology"/>
<dbReference type="InterPro" id="IPR006319">
    <property type="entry name" value="PEP_synth"/>
</dbReference>
<dbReference type="KEGG" id="dog:HP555_12060"/>
<dbReference type="GO" id="GO:0046872">
    <property type="term" value="F:metal ion binding"/>
    <property type="evidence" value="ECO:0007669"/>
    <property type="project" value="UniProtKB-KW"/>
</dbReference>
<comment type="function">
    <text evidence="2">Catalyzes the phosphorylation of pyruvate to phosphoenolpyruvate.</text>
</comment>
<dbReference type="Proteomes" id="UP000596092">
    <property type="component" value="Chromosome"/>
</dbReference>
<comment type="similarity">
    <text evidence="4">Belongs to the PEP-utilizing enzyme family.</text>
</comment>
<comment type="catalytic activity">
    <reaction evidence="14">
        <text>pyruvate + ATP + H2O = phosphoenolpyruvate + AMP + phosphate + 2 H(+)</text>
        <dbReference type="Rhea" id="RHEA:11364"/>
        <dbReference type="ChEBI" id="CHEBI:15361"/>
        <dbReference type="ChEBI" id="CHEBI:15377"/>
        <dbReference type="ChEBI" id="CHEBI:15378"/>
        <dbReference type="ChEBI" id="CHEBI:30616"/>
        <dbReference type="ChEBI" id="CHEBI:43474"/>
        <dbReference type="ChEBI" id="CHEBI:58702"/>
        <dbReference type="ChEBI" id="CHEBI:456215"/>
        <dbReference type="EC" id="2.7.9.2"/>
    </reaction>
</comment>
<evidence type="ECO:0000256" key="1">
    <source>
        <dbReference type="ARBA" id="ARBA00001946"/>
    </source>
</evidence>
<evidence type="ECO:0000313" key="18">
    <source>
        <dbReference type="EMBL" id="QQG66549.1"/>
    </source>
</evidence>
<dbReference type="Gene3D" id="3.30.470.20">
    <property type="entry name" value="ATP-grasp fold, B domain"/>
    <property type="match status" value="1"/>
</dbReference>
<keyword evidence="12" id="KW-0460">Magnesium</keyword>
<dbReference type="EC" id="2.7.9.2" evidence="5"/>
<dbReference type="EMBL" id="CP054140">
    <property type="protein sequence ID" value="QQG66549.1"/>
    <property type="molecule type" value="Genomic_DNA"/>
</dbReference>
<dbReference type="Gene3D" id="3.50.30.10">
    <property type="entry name" value="Phosphohistidine domain"/>
    <property type="match status" value="1"/>
</dbReference>
<keyword evidence="11" id="KW-0067">ATP-binding</keyword>
<evidence type="ECO:0000256" key="12">
    <source>
        <dbReference type="ARBA" id="ARBA00022842"/>
    </source>
</evidence>
<protein>
    <recommendedName>
        <fullName evidence="6">Phosphoenolpyruvate synthase</fullName>
        <ecNumber evidence="5">2.7.9.2</ecNumber>
    </recommendedName>
    <alternativeName>
        <fullName evidence="13">Pyruvate, water dikinase</fullName>
    </alternativeName>
</protein>
<dbReference type="InterPro" id="IPR013815">
    <property type="entry name" value="ATP_grasp_subdomain_1"/>
</dbReference>
<evidence type="ECO:0000259" key="17">
    <source>
        <dbReference type="Pfam" id="PF01326"/>
    </source>
</evidence>
<organism evidence="18 19">
    <name type="scientific">Desulfobulbus oligotrophicus</name>
    <dbReference type="NCBI Taxonomy" id="1909699"/>
    <lineage>
        <taxon>Bacteria</taxon>
        <taxon>Pseudomonadati</taxon>
        <taxon>Thermodesulfobacteriota</taxon>
        <taxon>Desulfobulbia</taxon>
        <taxon>Desulfobulbales</taxon>
        <taxon>Desulfobulbaceae</taxon>
        <taxon>Desulfobulbus</taxon>
    </lineage>
</organism>
<dbReference type="GO" id="GO:0005524">
    <property type="term" value="F:ATP binding"/>
    <property type="evidence" value="ECO:0007669"/>
    <property type="project" value="UniProtKB-KW"/>
</dbReference>
<dbReference type="Gene3D" id="3.30.1490.20">
    <property type="entry name" value="ATP-grasp fold, A domain"/>
    <property type="match status" value="1"/>
</dbReference>
<dbReference type="PANTHER" id="PTHR43030">
    <property type="entry name" value="PHOSPHOENOLPYRUVATE SYNTHASE"/>
    <property type="match status" value="1"/>
</dbReference>
<evidence type="ECO:0000259" key="16">
    <source>
        <dbReference type="Pfam" id="PF00391"/>
    </source>
</evidence>
<dbReference type="AlphaFoldDB" id="A0A7T5VF02"/>
<dbReference type="UniPathway" id="UPA00138"/>
<keyword evidence="19" id="KW-1185">Reference proteome</keyword>
<sequence length="836" mass="91912">MRLLAPDRVVQQTYEAFKELLDFNGRSHELMADLEALYYEHKPEDFARIRSQYRRFAAAVSGMITSLEQMQPGMAGPLREYYSKYDFYITLLLAPPEQFLIPPFVLDHDTPVDPGLAGNKSYNLTALQHGLEIRVPEGFTISATTYDLLVAHNQLRPAIDLLLAGLDLNTPASLDQISQALMTLVQNMEIPSHITEAILAEYDALANNEWSSFFTVAVRSSALHEDGEHSFAGQYHSVLGVDRAGLLAAYLEVCASKYSPQALLYRIHAGISDEDAAMAVMVQRMIDGVTSGVVYTRNPVAAGSGELLVHAVPGLGLALVGGEAVPDTFCFAAGSLTPVEETAATYKHSGTDEKNKGGRGAPARCTSSHSSSLHRDQAVHIARISREIEQFFGVPQDIEWAIDGEDNLYILQARPLAVEDNREIEESQTVEIPDISPLLVHARIASKGVAHGIVQHLQPGGGIDTAEQTILVTRHIPPSLARYIPKLAAVVCEQGSVTGHFATVCREFQVALLVEAQGALTVLNEGTEVTVDGFRGCVYPGRVDQLLTGLEEKKDLPDSAYRRKLRSMLDHITPLHLLDPASPEFRAQSCRSLHDIIRFSHEKAVQIMFGLGSMAGSASSRCRKLTTDIPLDIYLLDVGGAFHQEGSEEITPRELHSEPFLALWKGLSHPRVDWDNHLHFDWKGFSDAALSGGISVGVTKEYASYAIVSPDYLNLNMRFGFHFALLDCLCGSVSRANYCQLRFAGGGGDYQGKVIRIVLLQRILEQLDFEVRVRGDLLDARIQALAAPRLMSVLTQVGYLLGKTKLLDMSMQIEDIAPFVQDFFAEIGDTADHEKH</sequence>
<dbReference type="InterPro" id="IPR002192">
    <property type="entry name" value="PPDK_AMP/ATP-bd"/>
</dbReference>
<evidence type="ECO:0000313" key="19">
    <source>
        <dbReference type="Proteomes" id="UP000596092"/>
    </source>
</evidence>
<keyword evidence="9" id="KW-0547">Nucleotide-binding</keyword>
<dbReference type="SUPFAM" id="SSF56059">
    <property type="entry name" value="Glutathione synthetase ATP-binding domain-like"/>
    <property type="match status" value="1"/>
</dbReference>
<dbReference type="InterPro" id="IPR036637">
    <property type="entry name" value="Phosphohistidine_dom_sf"/>
</dbReference>
<dbReference type="GO" id="GO:0008986">
    <property type="term" value="F:pyruvate, water dikinase activity"/>
    <property type="evidence" value="ECO:0007669"/>
    <property type="project" value="UniProtKB-EC"/>
</dbReference>
<dbReference type="GO" id="GO:0006094">
    <property type="term" value="P:gluconeogenesis"/>
    <property type="evidence" value="ECO:0007669"/>
    <property type="project" value="UniProtKB-UniPathway"/>
</dbReference>
<dbReference type="RefSeq" id="WP_199262829.1">
    <property type="nucleotide sequence ID" value="NZ_CP054140.1"/>
</dbReference>
<evidence type="ECO:0000256" key="11">
    <source>
        <dbReference type="ARBA" id="ARBA00022840"/>
    </source>
</evidence>
<evidence type="ECO:0000256" key="8">
    <source>
        <dbReference type="ARBA" id="ARBA00022723"/>
    </source>
</evidence>
<dbReference type="InterPro" id="IPR008279">
    <property type="entry name" value="PEP-util_enz_mobile_dom"/>
</dbReference>
<evidence type="ECO:0000256" key="3">
    <source>
        <dbReference type="ARBA" id="ARBA00004742"/>
    </source>
</evidence>
<feature type="domain" description="Pyruvate phosphate dikinase AMP/ATP-binding" evidence="17">
    <location>
        <begin position="116"/>
        <end position="425"/>
    </location>
</feature>
<evidence type="ECO:0000256" key="15">
    <source>
        <dbReference type="SAM" id="MobiDB-lite"/>
    </source>
</evidence>
<keyword evidence="10" id="KW-0418">Kinase</keyword>
<evidence type="ECO:0000256" key="7">
    <source>
        <dbReference type="ARBA" id="ARBA00022679"/>
    </source>
</evidence>
<evidence type="ECO:0000256" key="4">
    <source>
        <dbReference type="ARBA" id="ARBA00007837"/>
    </source>
</evidence>
<comment type="cofactor">
    <cofactor evidence="1">
        <name>Mg(2+)</name>
        <dbReference type="ChEBI" id="CHEBI:18420"/>
    </cofactor>
</comment>
<evidence type="ECO:0000256" key="9">
    <source>
        <dbReference type="ARBA" id="ARBA00022741"/>
    </source>
</evidence>
<keyword evidence="7" id="KW-0808">Transferase</keyword>
<evidence type="ECO:0000256" key="5">
    <source>
        <dbReference type="ARBA" id="ARBA00011996"/>
    </source>
</evidence>
<dbReference type="SUPFAM" id="SSF52009">
    <property type="entry name" value="Phosphohistidine domain"/>
    <property type="match status" value="1"/>
</dbReference>